<dbReference type="HOGENOM" id="CLU_1713699_0_0_1"/>
<dbReference type="InParanoid" id="E9E2F9"/>
<sequence length="153" mass="17708">MPFLLSPEDGDMRFLLDETQGVISNGLHVLRRLSLGAALRVEDHIAAMRFLTFEMLDMEHTCCQKRDSRVHDFGSESYSIFEDETVVQPFDTWLEEFEQELYARAANISSQPNGFVESRDNYWRKRISIEIGKFNNTSNSEPNLRRAEELGVV</sequence>
<reference evidence="1 2" key="1">
    <citation type="journal article" date="2011" name="PLoS Genet.">
        <title>Genome sequencing and comparative transcriptomics of the model entomopathogenic fungi Metarhizium anisopliae and M. acridum.</title>
        <authorList>
            <person name="Gao Q."/>
            <person name="Jin K."/>
            <person name="Ying S.H."/>
            <person name="Zhang Y."/>
            <person name="Xiao G."/>
            <person name="Shang Y."/>
            <person name="Duan Z."/>
            <person name="Hu X."/>
            <person name="Xie X.Q."/>
            <person name="Zhou G."/>
            <person name="Peng G."/>
            <person name="Luo Z."/>
            <person name="Huang W."/>
            <person name="Wang B."/>
            <person name="Fang W."/>
            <person name="Wang S."/>
            <person name="Zhong Y."/>
            <person name="Ma L.J."/>
            <person name="St Leger R.J."/>
            <person name="Zhao G.P."/>
            <person name="Pei Y."/>
            <person name="Feng M.G."/>
            <person name="Xia Y."/>
            <person name="Wang C."/>
        </authorList>
    </citation>
    <scope>NUCLEOTIDE SEQUENCE [LARGE SCALE GENOMIC DNA]</scope>
    <source>
        <strain evidence="1 2">CQMa 102</strain>
    </source>
</reference>
<protein>
    <submittedName>
        <fullName evidence="1">Uncharacterized protein</fullName>
    </submittedName>
</protein>
<evidence type="ECO:0000313" key="2">
    <source>
        <dbReference type="Proteomes" id="UP000002499"/>
    </source>
</evidence>
<dbReference type="EMBL" id="GL698495">
    <property type="protein sequence ID" value="EFY89848.1"/>
    <property type="molecule type" value="Genomic_DNA"/>
</dbReference>
<evidence type="ECO:0000313" key="1">
    <source>
        <dbReference type="EMBL" id="EFY89848.1"/>
    </source>
</evidence>
<dbReference type="Proteomes" id="UP000002499">
    <property type="component" value="Unassembled WGS sequence"/>
</dbReference>
<gene>
    <name evidence="1" type="ORF">MAC_04057</name>
</gene>
<dbReference type="AlphaFoldDB" id="E9E2F9"/>
<keyword evidence="2" id="KW-1185">Reference proteome</keyword>
<dbReference type="OrthoDB" id="1577640at2759"/>
<name>E9E2F9_METAQ</name>
<dbReference type="eggNOG" id="ENOG502T61T">
    <property type="taxonomic scope" value="Eukaryota"/>
</dbReference>
<organism evidence="2">
    <name type="scientific">Metarhizium acridum (strain CQMa 102)</name>
    <dbReference type="NCBI Taxonomy" id="655827"/>
    <lineage>
        <taxon>Eukaryota</taxon>
        <taxon>Fungi</taxon>
        <taxon>Dikarya</taxon>
        <taxon>Ascomycota</taxon>
        <taxon>Pezizomycotina</taxon>
        <taxon>Sordariomycetes</taxon>
        <taxon>Hypocreomycetidae</taxon>
        <taxon>Hypocreales</taxon>
        <taxon>Clavicipitaceae</taxon>
        <taxon>Metarhizium</taxon>
    </lineage>
</organism>
<accession>E9E2F9</accession>
<proteinExistence type="predicted"/>